<dbReference type="InterPro" id="IPR050413">
    <property type="entry name" value="TCR_beta_variable"/>
</dbReference>
<dbReference type="Ensembl" id="ENSLCAT00010002233.1">
    <property type="protein sequence ID" value="ENSLCAP00010002152.1"/>
    <property type="gene ID" value="ENSLCAG00010001218.1"/>
</dbReference>
<organism evidence="6 7">
    <name type="scientific">Lates calcarifer</name>
    <name type="common">Barramundi</name>
    <name type="synonym">Holocentrus calcarifer</name>
    <dbReference type="NCBI Taxonomy" id="8187"/>
    <lineage>
        <taxon>Eukaryota</taxon>
        <taxon>Metazoa</taxon>
        <taxon>Chordata</taxon>
        <taxon>Craniata</taxon>
        <taxon>Vertebrata</taxon>
        <taxon>Euteleostomi</taxon>
        <taxon>Actinopterygii</taxon>
        <taxon>Neopterygii</taxon>
        <taxon>Teleostei</taxon>
        <taxon>Neoteleostei</taxon>
        <taxon>Acanthomorphata</taxon>
        <taxon>Carangaria</taxon>
        <taxon>Carangaria incertae sedis</taxon>
        <taxon>Centropomidae</taxon>
        <taxon>Lates</taxon>
    </lineage>
</organism>
<reference evidence="6" key="3">
    <citation type="submission" date="2025-09" db="UniProtKB">
        <authorList>
            <consortium name="Ensembl"/>
        </authorList>
    </citation>
    <scope>IDENTIFICATION</scope>
</reference>
<dbReference type="Proteomes" id="UP000314980">
    <property type="component" value="Unassembled WGS sequence"/>
</dbReference>
<dbReference type="SUPFAM" id="SSF48726">
    <property type="entry name" value="Immunoglobulin"/>
    <property type="match status" value="1"/>
</dbReference>
<evidence type="ECO:0000313" key="6">
    <source>
        <dbReference type="Ensembl" id="ENSLCAP00010002152.1"/>
    </source>
</evidence>
<dbReference type="GO" id="GO:0007166">
    <property type="term" value="P:cell surface receptor signaling pathway"/>
    <property type="evidence" value="ECO:0007669"/>
    <property type="project" value="TreeGrafter"/>
</dbReference>
<dbReference type="AlphaFoldDB" id="A0A4W6BN11"/>
<dbReference type="SMART" id="SM00406">
    <property type="entry name" value="IGv"/>
    <property type="match status" value="1"/>
</dbReference>
<feature type="domain" description="Immunoglobulin" evidence="5">
    <location>
        <begin position="27"/>
        <end position="126"/>
    </location>
</feature>
<dbReference type="InterPro" id="IPR036179">
    <property type="entry name" value="Ig-like_dom_sf"/>
</dbReference>
<dbReference type="InterPro" id="IPR013106">
    <property type="entry name" value="Ig_V-set"/>
</dbReference>
<dbReference type="InParanoid" id="A0A4W6BN11"/>
<evidence type="ECO:0000259" key="5">
    <source>
        <dbReference type="SMART" id="SM00409"/>
    </source>
</evidence>
<dbReference type="PANTHER" id="PTHR23268:SF102">
    <property type="entry name" value="IMMUNOGLOBULIN V-SET DOMAIN-CONTAINING PROTEIN"/>
    <property type="match status" value="1"/>
</dbReference>
<accession>A0A4W6BN11</accession>
<protein>
    <recommendedName>
        <fullName evidence="8">Ig-like domain-containing protein</fullName>
    </recommendedName>
</protein>
<reference evidence="7" key="1">
    <citation type="submission" date="2015-09" db="EMBL/GenBank/DDBJ databases">
        <authorList>
            <person name="Sai Rama Sridatta P."/>
        </authorList>
    </citation>
    <scope>NUCLEOTIDE SEQUENCE [LARGE SCALE GENOMIC DNA]</scope>
</reference>
<dbReference type="GeneTree" id="ENSGT01110000267473"/>
<keyword evidence="7" id="KW-1185">Reference proteome</keyword>
<dbReference type="GO" id="GO:0005886">
    <property type="term" value="C:plasma membrane"/>
    <property type="evidence" value="ECO:0007669"/>
    <property type="project" value="TreeGrafter"/>
</dbReference>
<evidence type="ECO:0000259" key="3">
    <source>
        <dbReference type="SMART" id="SM00406"/>
    </source>
</evidence>
<evidence type="ECO:0000256" key="2">
    <source>
        <dbReference type="ARBA" id="ARBA00022859"/>
    </source>
</evidence>
<evidence type="ECO:0000313" key="7">
    <source>
        <dbReference type="Proteomes" id="UP000314980"/>
    </source>
</evidence>
<dbReference type="InterPro" id="IPR013783">
    <property type="entry name" value="Ig-like_fold"/>
</dbReference>
<dbReference type="PANTHER" id="PTHR23268">
    <property type="entry name" value="T-CELL RECEPTOR BETA CHAIN"/>
    <property type="match status" value="1"/>
</dbReference>
<dbReference type="InterPro" id="IPR003599">
    <property type="entry name" value="Ig_sub"/>
</dbReference>
<evidence type="ECO:0008006" key="8">
    <source>
        <dbReference type="Google" id="ProtNLM"/>
    </source>
</evidence>
<feature type="domain" description="Immunoglobulin V-set" evidence="3">
    <location>
        <begin position="37"/>
        <end position="113"/>
    </location>
</feature>
<feature type="domain" description="Immunoglobulin subtype 2" evidence="4">
    <location>
        <begin position="33"/>
        <end position="118"/>
    </location>
</feature>
<keyword evidence="1" id="KW-0732">Signal</keyword>
<dbReference type="Pfam" id="PF07686">
    <property type="entry name" value="V-set"/>
    <property type="match status" value="1"/>
</dbReference>
<evidence type="ECO:0000256" key="1">
    <source>
        <dbReference type="ARBA" id="ARBA00022729"/>
    </source>
</evidence>
<dbReference type="SMART" id="SM00408">
    <property type="entry name" value="IGc2"/>
    <property type="match status" value="1"/>
</dbReference>
<sequence length="134" mass="14756">HLYSSISFISDLFSTGSSLSDQVHQTPADIQKKPGGTAKIYCSHSIDSYDRIFWYKQLKNKQLQFLGYMLGKDGYPEKGVDVKIDGGANKGQNCTLTIDGLSLSNSAVYFCAASYHSATYHCSSVQKPAYSSLY</sequence>
<dbReference type="SMART" id="SM00409">
    <property type="entry name" value="IG"/>
    <property type="match status" value="1"/>
</dbReference>
<dbReference type="InterPro" id="IPR003598">
    <property type="entry name" value="Ig_sub2"/>
</dbReference>
<name>A0A4W6BN11_LATCA</name>
<proteinExistence type="predicted"/>
<keyword evidence="2" id="KW-0391">Immunity</keyword>
<dbReference type="GO" id="GO:0002376">
    <property type="term" value="P:immune system process"/>
    <property type="evidence" value="ECO:0007669"/>
    <property type="project" value="UniProtKB-KW"/>
</dbReference>
<dbReference type="Gene3D" id="2.60.40.10">
    <property type="entry name" value="Immunoglobulins"/>
    <property type="match status" value="1"/>
</dbReference>
<reference evidence="6" key="2">
    <citation type="submission" date="2025-08" db="UniProtKB">
        <authorList>
            <consortium name="Ensembl"/>
        </authorList>
    </citation>
    <scope>IDENTIFICATION</scope>
</reference>
<evidence type="ECO:0000259" key="4">
    <source>
        <dbReference type="SMART" id="SM00408"/>
    </source>
</evidence>